<evidence type="ECO:0000256" key="2">
    <source>
        <dbReference type="SAM" id="Phobius"/>
    </source>
</evidence>
<protein>
    <recommendedName>
        <fullName evidence="4">Cell division protein FtsL</fullName>
    </recommendedName>
</protein>
<accession>A0A0F9XN24</accession>
<dbReference type="EMBL" id="LAZR01000085">
    <property type="protein sequence ID" value="KKN93568.1"/>
    <property type="molecule type" value="Genomic_DNA"/>
</dbReference>
<reference evidence="3" key="1">
    <citation type="journal article" date="2015" name="Nature">
        <title>Complex archaea that bridge the gap between prokaryotes and eukaryotes.</title>
        <authorList>
            <person name="Spang A."/>
            <person name="Saw J.H."/>
            <person name="Jorgensen S.L."/>
            <person name="Zaremba-Niedzwiedzka K."/>
            <person name="Martijn J."/>
            <person name="Lind A.E."/>
            <person name="van Eijk R."/>
            <person name="Schleper C."/>
            <person name="Guy L."/>
            <person name="Ettema T.J."/>
        </authorList>
    </citation>
    <scope>NUCLEOTIDE SEQUENCE</scope>
</reference>
<keyword evidence="2" id="KW-0812">Transmembrane</keyword>
<keyword evidence="2" id="KW-1133">Transmembrane helix</keyword>
<evidence type="ECO:0008006" key="4">
    <source>
        <dbReference type="Google" id="ProtNLM"/>
    </source>
</evidence>
<gene>
    <name evidence="3" type="ORF">LCGC14_0197570</name>
</gene>
<dbReference type="Pfam" id="PF04977">
    <property type="entry name" value="DivIC"/>
    <property type="match status" value="1"/>
</dbReference>
<keyword evidence="1" id="KW-0175">Coiled coil</keyword>
<name>A0A0F9XN24_9ZZZZ</name>
<sequence length="127" mass="15153">MITKKTKRRKSYPAILFSFFSVIFVFGIVGFLIFSNWKTNQQRKEFNLRIEFLQQEISVLSEKKQELEALASQLGREEYLEKVAREQLNLQKSDEKVVAILSPEEEENKETQKKKSFWQRILEKISF</sequence>
<organism evidence="3">
    <name type="scientific">marine sediment metagenome</name>
    <dbReference type="NCBI Taxonomy" id="412755"/>
    <lineage>
        <taxon>unclassified sequences</taxon>
        <taxon>metagenomes</taxon>
        <taxon>ecological metagenomes</taxon>
    </lineage>
</organism>
<proteinExistence type="predicted"/>
<dbReference type="AlphaFoldDB" id="A0A0F9XN24"/>
<feature type="coiled-coil region" evidence="1">
    <location>
        <begin position="43"/>
        <end position="96"/>
    </location>
</feature>
<comment type="caution">
    <text evidence="3">The sequence shown here is derived from an EMBL/GenBank/DDBJ whole genome shotgun (WGS) entry which is preliminary data.</text>
</comment>
<evidence type="ECO:0000256" key="1">
    <source>
        <dbReference type="SAM" id="Coils"/>
    </source>
</evidence>
<evidence type="ECO:0000313" key="3">
    <source>
        <dbReference type="EMBL" id="KKN93568.1"/>
    </source>
</evidence>
<keyword evidence="2" id="KW-0472">Membrane</keyword>
<dbReference type="InterPro" id="IPR007060">
    <property type="entry name" value="FtsL/DivIC"/>
</dbReference>
<feature type="transmembrane region" description="Helical" evidence="2">
    <location>
        <begin position="12"/>
        <end position="34"/>
    </location>
</feature>